<keyword evidence="6" id="KW-0862">Zinc</keyword>
<feature type="binding site" evidence="6">
    <location>
        <position position="175"/>
    </location>
    <ligand>
        <name>Zn(2+)</name>
        <dbReference type="ChEBI" id="CHEBI:29105"/>
        <label>2</label>
    </ligand>
</feature>
<dbReference type="SUPFAM" id="SSF51338">
    <property type="entry name" value="Composite domain of metallo-dependent hydrolases"/>
    <property type="match status" value="1"/>
</dbReference>
<dbReference type="GO" id="GO:0004038">
    <property type="term" value="F:allantoinase activity"/>
    <property type="evidence" value="ECO:0007669"/>
    <property type="project" value="TreeGrafter"/>
</dbReference>
<comment type="function">
    <text evidence="1 6">Catalyzes the reversible cyclization of carbamoyl aspartate to dihydroorotate.</text>
</comment>
<dbReference type="PANTHER" id="PTHR43668:SF2">
    <property type="entry name" value="ALLANTOINASE"/>
    <property type="match status" value="1"/>
</dbReference>
<dbReference type="PROSITE" id="PS00482">
    <property type="entry name" value="DIHYDROOROTASE_1"/>
    <property type="match status" value="1"/>
</dbReference>
<feature type="domain" description="Dihydroorotase catalytic" evidence="7">
    <location>
        <begin position="47"/>
        <end position="234"/>
    </location>
</feature>
<name>A0A9D1YZT1_9BACT</name>
<dbReference type="EMBL" id="DXDA01000050">
    <property type="protein sequence ID" value="HIY68934.1"/>
    <property type="molecule type" value="Genomic_DNA"/>
</dbReference>
<protein>
    <recommendedName>
        <fullName evidence="6">Dihydroorotase</fullName>
        <shortName evidence="6">DHOase</shortName>
        <ecNumber evidence="6">3.5.2.3</ecNumber>
    </recommendedName>
</protein>
<comment type="pathway">
    <text evidence="6">Pyrimidine metabolism; UMP biosynthesis via de novo pathway; (S)-dihydroorotate from bicarbonate: step 3/3.</text>
</comment>
<reference evidence="8" key="1">
    <citation type="journal article" date="2021" name="PeerJ">
        <title>Extensive microbial diversity within the chicken gut microbiome revealed by metagenomics and culture.</title>
        <authorList>
            <person name="Gilroy R."/>
            <person name="Ravi A."/>
            <person name="Getino M."/>
            <person name="Pursley I."/>
            <person name="Horton D.L."/>
            <person name="Alikhan N.F."/>
            <person name="Baker D."/>
            <person name="Gharbi K."/>
            <person name="Hall N."/>
            <person name="Watson M."/>
            <person name="Adriaenssens E.M."/>
            <person name="Foster-Nyarko E."/>
            <person name="Jarju S."/>
            <person name="Secka A."/>
            <person name="Antonio M."/>
            <person name="Oren A."/>
            <person name="Chaudhuri R.R."/>
            <person name="La Ragione R."/>
            <person name="Hildebrand F."/>
            <person name="Pallen M.J."/>
        </authorList>
    </citation>
    <scope>NUCLEOTIDE SEQUENCE</scope>
    <source>
        <strain evidence="8">5134</strain>
    </source>
</reference>
<organism evidence="8 9">
    <name type="scientific">Candidatus Alistipes intestinigallinarum</name>
    <dbReference type="NCBI Taxonomy" id="2838440"/>
    <lineage>
        <taxon>Bacteria</taxon>
        <taxon>Pseudomonadati</taxon>
        <taxon>Bacteroidota</taxon>
        <taxon>Bacteroidia</taxon>
        <taxon>Bacteroidales</taxon>
        <taxon>Rikenellaceae</taxon>
        <taxon>Alistipes</taxon>
    </lineage>
</organism>
<keyword evidence="4 6" id="KW-0378">Hydrolase</keyword>
<sequence length="425" mass="46139">MKTFYEHGLIYRGGRFEEGRLIVEAGRVVADATPGPEDRVIDLEGLYLVPGLVDVHVHLREPGFPQKETIATGTAAAARGGYTTVCSMPNLNPAPDTPEHLEAQLAIIRRDAVVRVKPYGTITLGQRGCGELADFAALAAEVVGFSDDGRGVQSAELMEEAMRRAAAVGKPIVAHCEVDELLRGGYIHDGDYCRAHGHRGISSESEWRQVERDIALAAKTGCQYHVCHVSTKESVELVREAKARGLRVSCETAPHYLLLCDEDLQEEGRFKMNPPLRSRADREALLAGIQDGTIEVIATDHAPHTAEEKSRGLAGSAMGIVGIETAFPLLYTGLVKPGILSLERLVELMSTSPRRIFGLEGGIEAGQAADFTVLDLEVRWRIDPEQFLSKGHATPFAGWNVEGRAVLTVVGGRTVYDTLTTNSIR</sequence>
<feature type="binding site" evidence="6">
    <location>
        <position position="304"/>
    </location>
    <ligand>
        <name>substrate</name>
    </ligand>
</feature>
<feature type="active site" evidence="6">
    <location>
        <position position="300"/>
    </location>
</feature>
<accession>A0A9D1YZT1</accession>
<dbReference type="InterPro" id="IPR050138">
    <property type="entry name" value="DHOase/Allantoinase_Hydrolase"/>
</dbReference>
<comment type="cofactor">
    <cofactor evidence="6">
        <name>Zn(2+)</name>
        <dbReference type="ChEBI" id="CHEBI:29105"/>
    </cofactor>
    <text evidence="6">Binds 2 Zn(2+) ions per subunit.</text>
</comment>
<dbReference type="InterPro" id="IPR024403">
    <property type="entry name" value="DHOase_cat"/>
</dbReference>
<evidence type="ECO:0000259" key="7">
    <source>
        <dbReference type="Pfam" id="PF12890"/>
    </source>
</evidence>
<dbReference type="EC" id="3.5.2.3" evidence="6"/>
<dbReference type="GO" id="GO:0004151">
    <property type="term" value="F:dihydroorotase activity"/>
    <property type="evidence" value="ECO:0007669"/>
    <property type="project" value="UniProtKB-UniRule"/>
</dbReference>
<evidence type="ECO:0000256" key="1">
    <source>
        <dbReference type="ARBA" id="ARBA00002368"/>
    </source>
</evidence>
<gene>
    <name evidence="6" type="primary">pyrC</name>
    <name evidence="8" type="ORF">H9828_05925</name>
</gene>
<dbReference type="PANTHER" id="PTHR43668">
    <property type="entry name" value="ALLANTOINASE"/>
    <property type="match status" value="1"/>
</dbReference>
<feature type="binding site" evidence="6">
    <location>
        <position position="148"/>
    </location>
    <ligand>
        <name>Zn(2+)</name>
        <dbReference type="ChEBI" id="CHEBI:29105"/>
        <label>2</label>
    </ligand>
</feature>
<evidence type="ECO:0000256" key="4">
    <source>
        <dbReference type="ARBA" id="ARBA00022801"/>
    </source>
</evidence>
<dbReference type="GO" id="GO:0005737">
    <property type="term" value="C:cytoplasm"/>
    <property type="evidence" value="ECO:0007669"/>
    <property type="project" value="TreeGrafter"/>
</dbReference>
<dbReference type="HAMAP" id="MF_00220_B">
    <property type="entry name" value="PyrC_classI_B"/>
    <property type="match status" value="1"/>
</dbReference>
<dbReference type="GO" id="GO:0006145">
    <property type="term" value="P:purine nucleobase catabolic process"/>
    <property type="evidence" value="ECO:0007669"/>
    <property type="project" value="TreeGrafter"/>
</dbReference>
<evidence type="ECO:0000313" key="8">
    <source>
        <dbReference type="EMBL" id="HIY68934.1"/>
    </source>
</evidence>
<feature type="binding site" evidence="6">
    <location>
        <position position="90"/>
    </location>
    <ligand>
        <name>substrate</name>
    </ligand>
</feature>
<feature type="binding site" evidence="6">
    <location>
        <position position="228"/>
    </location>
    <ligand>
        <name>Zn(2+)</name>
        <dbReference type="ChEBI" id="CHEBI:29105"/>
        <label>2</label>
    </ligand>
</feature>
<keyword evidence="3 6" id="KW-0479">Metal-binding</keyword>
<dbReference type="InterPro" id="IPR004722">
    <property type="entry name" value="DHOase"/>
</dbReference>
<feature type="binding site" evidence="6">
    <location>
        <position position="273"/>
    </location>
    <ligand>
        <name>substrate</name>
    </ligand>
</feature>
<dbReference type="InterPro" id="IPR002195">
    <property type="entry name" value="Dihydroorotase_CS"/>
</dbReference>
<dbReference type="GO" id="GO:0008270">
    <property type="term" value="F:zinc ion binding"/>
    <property type="evidence" value="ECO:0007669"/>
    <property type="project" value="UniProtKB-UniRule"/>
</dbReference>
<evidence type="ECO:0000256" key="6">
    <source>
        <dbReference type="HAMAP-Rule" id="MF_00220"/>
    </source>
</evidence>
<dbReference type="InterPro" id="IPR011059">
    <property type="entry name" value="Metal-dep_hydrolase_composite"/>
</dbReference>
<reference evidence="8" key="2">
    <citation type="submission" date="2021-04" db="EMBL/GenBank/DDBJ databases">
        <authorList>
            <person name="Gilroy R."/>
        </authorList>
    </citation>
    <scope>NUCLEOTIDE SEQUENCE</scope>
    <source>
        <strain evidence="8">5134</strain>
    </source>
</reference>
<comment type="caution">
    <text evidence="6">Lacks conserved residue(s) required for the propagation of feature annotation.</text>
</comment>
<evidence type="ECO:0000256" key="2">
    <source>
        <dbReference type="ARBA" id="ARBA00010286"/>
    </source>
</evidence>
<dbReference type="AlphaFoldDB" id="A0A9D1YZT1"/>
<dbReference type="CDD" id="cd01317">
    <property type="entry name" value="DHOase_IIa"/>
    <property type="match status" value="1"/>
</dbReference>
<dbReference type="InterPro" id="IPR032466">
    <property type="entry name" value="Metal_Hydrolase"/>
</dbReference>
<evidence type="ECO:0000313" key="9">
    <source>
        <dbReference type="Proteomes" id="UP000886844"/>
    </source>
</evidence>
<evidence type="ECO:0000256" key="5">
    <source>
        <dbReference type="ARBA" id="ARBA00022975"/>
    </source>
</evidence>
<feature type="binding site" evidence="6">
    <location>
        <position position="58"/>
    </location>
    <ligand>
        <name>Zn(2+)</name>
        <dbReference type="ChEBI" id="CHEBI:29105"/>
        <label>1</label>
    </ligand>
</feature>
<keyword evidence="5 6" id="KW-0665">Pyrimidine biosynthesis</keyword>
<feature type="binding site" evidence="6">
    <location>
        <position position="56"/>
    </location>
    <ligand>
        <name>Zn(2+)</name>
        <dbReference type="ChEBI" id="CHEBI:29105"/>
        <label>1</label>
    </ligand>
</feature>
<evidence type="ECO:0000256" key="3">
    <source>
        <dbReference type="ARBA" id="ARBA00022723"/>
    </source>
</evidence>
<feature type="binding site" evidence="6">
    <location>
        <begin position="58"/>
        <end position="60"/>
    </location>
    <ligand>
        <name>substrate</name>
    </ligand>
</feature>
<dbReference type="SUPFAM" id="SSF51556">
    <property type="entry name" value="Metallo-dependent hydrolases"/>
    <property type="match status" value="1"/>
</dbReference>
<dbReference type="Proteomes" id="UP000886844">
    <property type="component" value="Unassembled WGS sequence"/>
</dbReference>
<dbReference type="Gene3D" id="3.20.20.140">
    <property type="entry name" value="Metal-dependent hydrolases"/>
    <property type="match status" value="1"/>
</dbReference>
<feature type="binding site" evidence="6">
    <location>
        <position position="148"/>
    </location>
    <ligand>
        <name>Zn(2+)</name>
        <dbReference type="ChEBI" id="CHEBI:29105"/>
        <label>1</label>
    </ligand>
</feature>
<proteinExistence type="inferred from homology"/>
<dbReference type="NCBIfam" id="TIGR00857">
    <property type="entry name" value="pyrC_multi"/>
    <property type="match status" value="1"/>
</dbReference>
<feature type="binding site" evidence="6">
    <location>
        <position position="300"/>
    </location>
    <ligand>
        <name>Zn(2+)</name>
        <dbReference type="ChEBI" id="CHEBI:29105"/>
        <label>1</label>
    </ligand>
</feature>
<comment type="similarity">
    <text evidence="2 6">Belongs to the metallo-dependent hydrolases superfamily. DHOase family. Class I DHOase subfamily.</text>
</comment>
<dbReference type="Pfam" id="PF12890">
    <property type="entry name" value="DHOase"/>
    <property type="match status" value="1"/>
</dbReference>
<dbReference type="Gene3D" id="2.30.40.10">
    <property type="entry name" value="Urease, subunit C, domain 1"/>
    <property type="match status" value="1"/>
</dbReference>
<comment type="caution">
    <text evidence="8">The sequence shown here is derived from an EMBL/GenBank/DDBJ whole genome shotgun (WGS) entry which is preliminary data.</text>
</comment>
<comment type="catalytic activity">
    <reaction evidence="6">
        <text>(S)-dihydroorotate + H2O = N-carbamoyl-L-aspartate + H(+)</text>
        <dbReference type="Rhea" id="RHEA:24296"/>
        <dbReference type="ChEBI" id="CHEBI:15377"/>
        <dbReference type="ChEBI" id="CHEBI:15378"/>
        <dbReference type="ChEBI" id="CHEBI:30864"/>
        <dbReference type="ChEBI" id="CHEBI:32814"/>
        <dbReference type="EC" id="3.5.2.3"/>
    </reaction>
</comment>
<dbReference type="GO" id="GO:0044205">
    <property type="term" value="P:'de novo' UMP biosynthetic process"/>
    <property type="evidence" value="ECO:0007669"/>
    <property type="project" value="UniProtKB-UniRule"/>
</dbReference>
<dbReference type="PROSITE" id="PS00483">
    <property type="entry name" value="DIHYDROOROTASE_2"/>
    <property type="match status" value="1"/>
</dbReference>